<organism evidence="2">
    <name type="scientific">Quercus suber</name>
    <name type="common">Cork oak</name>
    <dbReference type="NCBI Taxonomy" id="58331"/>
    <lineage>
        <taxon>Eukaryota</taxon>
        <taxon>Viridiplantae</taxon>
        <taxon>Streptophyta</taxon>
        <taxon>Embryophyta</taxon>
        <taxon>Tracheophyta</taxon>
        <taxon>Spermatophyta</taxon>
        <taxon>Magnoliopsida</taxon>
        <taxon>eudicotyledons</taxon>
        <taxon>Gunneridae</taxon>
        <taxon>Pentapetalae</taxon>
        <taxon>rosids</taxon>
        <taxon>fabids</taxon>
        <taxon>Fagales</taxon>
        <taxon>Fagaceae</taxon>
        <taxon>Quercus</taxon>
    </lineage>
</organism>
<comment type="caution">
    <text evidence="2">The sequence shown here is derived from an EMBL/GenBank/DDBJ whole genome shotgun (WGS) entry which is preliminary data.</text>
</comment>
<name>A0AAW0M1G4_QUESU</name>
<reference evidence="2" key="3">
    <citation type="submission" date="2023-07" db="EMBL/GenBank/DDBJ databases">
        <title>An improved reference 1 genome and first organelle genomes of Quercus suber.</title>
        <authorList>
            <consortium name="Genosuber Consortium"/>
            <person name="Usie A."/>
            <person name="Serra O."/>
            <person name="Barros P."/>
        </authorList>
    </citation>
    <scope>NUCLEOTIDE SEQUENCE</scope>
    <source>
        <strain evidence="2">HL8</strain>
        <tissue evidence="2">Leaves</tissue>
    </source>
</reference>
<evidence type="ECO:0000256" key="1">
    <source>
        <dbReference type="SAM" id="Coils"/>
    </source>
</evidence>
<dbReference type="EMBL" id="PKMF04000027">
    <property type="protein sequence ID" value="KAK7857454.1"/>
    <property type="molecule type" value="Genomic_DNA"/>
</dbReference>
<proteinExistence type="predicted"/>
<reference evidence="2" key="1">
    <citation type="submission" date="2017-12" db="EMBL/GenBank/DDBJ databases">
        <authorList>
            <person name="Barbosa P."/>
            <person name="Usie A."/>
            <person name="Ramos A.M."/>
        </authorList>
    </citation>
    <scope>NUCLEOTIDE SEQUENCE</scope>
    <source>
        <strain evidence="2">HL8</strain>
        <tissue evidence="2">Leaves</tissue>
    </source>
</reference>
<dbReference type="AlphaFoldDB" id="A0AAW0M1G4"/>
<protein>
    <submittedName>
        <fullName evidence="2">Uncharacterized protein</fullName>
    </submittedName>
</protein>
<gene>
    <name evidence="2" type="ORF">CFP56_017658</name>
</gene>
<sequence>MAVVRTTANVILRGIFNPAPLSSSFSLSRLRGIGGTLRYAAVTERGISFSRIRCAAASDGKKVSSRLAQVQQLLQEAEDRAVSADINQPIPKITLGM</sequence>
<evidence type="ECO:0000313" key="2">
    <source>
        <dbReference type="EMBL" id="KAK7857454.1"/>
    </source>
</evidence>
<reference evidence="2" key="2">
    <citation type="journal article" date="2018" name="Sci. Data">
        <title>The draft genome sequence of cork oak.</title>
        <authorList>
            <person name="Ramos A.M."/>
            <person name="Usie A."/>
            <person name="Barbosa P."/>
            <person name="Barros P.M."/>
            <person name="Capote T."/>
            <person name="Chaves I."/>
            <person name="Simoes F."/>
            <person name="Abreu I."/>
            <person name="Carrasquinho I."/>
            <person name="Faro C."/>
            <person name="Guimaraes J.B."/>
            <person name="Mendonca D."/>
            <person name="Nobrega F."/>
            <person name="Rodrigues L."/>
            <person name="Saibo N.J.M."/>
            <person name="Varela M.C."/>
            <person name="Egas C."/>
            <person name="Matos J."/>
            <person name="Miguel C.M."/>
            <person name="Oliveira M.M."/>
            <person name="Ricardo C.P."/>
            <person name="Goncalves S."/>
        </authorList>
    </citation>
    <scope>NUCLEOTIDE SEQUENCE [LARGE SCALE GENOMIC DNA]</scope>
    <source>
        <strain evidence="2">HL8</strain>
    </source>
</reference>
<feature type="coiled-coil region" evidence="1">
    <location>
        <begin position="60"/>
        <end position="87"/>
    </location>
</feature>
<dbReference type="PANTHER" id="PTHR47352:SF1">
    <property type="entry name" value="CLASS I PEPTIDE CHAIN RELEASE FACTOR"/>
    <property type="match status" value="1"/>
</dbReference>
<accession>A0AAW0M1G4</accession>
<keyword evidence="1" id="KW-0175">Coiled coil</keyword>
<dbReference type="PANTHER" id="PTHR47352">
    <property type="entry name" value="CLASS I PEPTIDE CHAIN RELEASE FACTOR"/>
    <property type="match status" value="1"/>
</dbReference>